<organism evidence="1 2">
    <name type="scientific">Chitinophaga nivalis</name>
    <dbReference type="NCBI Taxonomy" id="2991709"/>
    <lineage>
        <taxon>Bacteria</taxon>
        <taxon>Pseudomonadati</taxon>
        <taxon>Bacteroidota</taxon>
        <taxon>Chitinophagia</taxon>
        <taxon>Chitinophagales</taxon>
        <taxon>Chitinophagaceae</taxon>
        <taxon>Chitinophaga</taxon>
    </lineage>
</organism>
<dbReference type="SUPFAM" id="SSF54427">
    <property type="entry name" value="NTF2-like"/>
    <property type="match status" value="1"/>
</dbReference>
<sequence length="131" mass="14515">METYDRKTPAGAVAYFRHRLQQGDITGAMSCFDAQGTYIERDGTPIKGLPQIERAIGNLCVLRPTIKGGVSHVTIWEDLSVWLDKWEMTAISPDGHSINMSGHTSCLLKRNEAGIWLWLVDNPFGAAVLDI</sequence>
<dbReference type="Proteomes" id="UP001207742">
    <property type="component" value="Unassembled WGS sequence"/>
</dbReference>
<reference evidence="1 2" key="1">
    <citation type="submission" date="2022-10" db="EMBL/GenBank/DDBJ databases">
        <title>Chitinophaga nivalis PC15 sp. nov., isolated from Pyeongchang county, South Korea.</title>
        <authorList>
            <person name="Trinh H.N."/>
        </authorList>
    </citation>
    <scope>NUCLEOTIDE SEQUENCE [LARGE SCALE GENOMIC DNA]</scope>
    <source>
        <strain evidence="1 2">PC14</strain>
    </source>
</reference>
<evidence type="ECO:0008006" key="3">
    <source>
        <dbReference type="Google" id="ProtNLM"/>
    </source>
</evidence>
<proteinExistence type="predicted"/>
<dbReference type="EMBL" id="JAPDNS010000002">
    <property type="protein sequence ID" value="MCW3487149.1"/>
    <property type="molecule type" value="Genomic_DNA"/>
</dbReference>
<evidence type="ECO:0000313" key="1">
    <source>
        <dbReference type="EMBL" id="MCW3487149.1"/>
    </source>
</evidence>
<dbReference type="Gene3D" id="3.10.450.50">
    <property type="match status" value="1"/>
</dbReference>
<dbReference type="InterPro" id="IPR032710">
    <property type="entry name" value="NTF2-like_dom_sf"/>
</dbReference>
<protein>
    <recommendedName>
        <fullName evidence="3">DUF4440 domain-containing protein</fullName>
    </recommendedName>
</protein>
<keyword evidence="2" id="KW-1185">Reference proteome</keyword>
<accession>A0ABT3ITX7</accession>
<comment type="caution">
    <text evidence="1">The sequence shown here is derived from an EMBL/GenBank/DDBJ whole genome shotgun (WGS) entry which is preliminary data.</text>
</comment>
<evidence type="ECO:0000313" key="2">
    <source>
        <dbReference type="Proteomes" id="UP001207742"/>
    </source>
</evidence>
<gene>
    <name evidence="1" type="ORF">OL497_24835</name>
</gene>
<dbReference type="RefSeq" id="WP_264733959.1">
    <property type="nucleotide sequence ID" value="NZ_JAPDNR010000001.1"/>
</dbReference>
<name>A0ABT3ITX7_9BACT</name>